<evidence type="ECO:0000313" key="3">
    <source>
        <dbReference type="Proteomes" id="UP000799429"/>
    </source>
</evidence>
<proteinExistence type="predicted"/>
<evidence type="ECO:0000256" key="1">
    <source>
        <dbReference type="SAM" id="Phobius"/>
    </source>
</evidence>
<sequence>MQITHTGWLARWDRYSHSYLPQFFLPAGLHVLLITFALSLNILNFMSDVLPFPLGEISLWILGEGVAWMMHHKYWLQVQVCSSDRVIGSWCDRWTVGR</sequence>
<accession>A0A9P4VS58</accession>
<gene>
    <name evidence="2" type="ORF">M501DRAFT_584739</name>
</gene>
<organism evidence="2 3">
    <name type="scientific">Patellaria atrata CBS 101060</name>
    <dbReference type="NCBI Taxonomy" id="1346257"/>
    <lineage>
        <taxon>Eukaryota</taxon>
        <taxon>Fungi</taxon>
        <taxon>Dikarya</taxon>
        <taxon>Ascomycota</taxon>
        <taxon>Pezizomycotina</taxon>
        <taxon>Dothideomycetes</taxon>
        <taxon>Dothideomycetes incertae sedis</taxon>
        <taxon>Patellariales</taxon>
        <taxon>Patellariaceae</taxon>
        <taxon>Patellaria</taxon>
    </lineage>
</organism>
<dbReference type="AlphaFoldDB" id="A0A9P4VS58"/>
<evidence type="ECO:0000313" key="2">
    <source>
        <dbReference type="EMBL" id="KAF2841708.1"/>
    </source>
</evidence>
<reference evidence="2" key="1">
    <citation type="journal article" date="2020" name="Stud. Mycol.">
        <title>101 Dothideomycetes genomes: a test case for predicting lifestyles and emergence of pathogens.</title>
        <authorList>
            <person name="Haridas S."/>
            <person name="Albert R."/>
            <person name="Binder M."/>
            <person name="Bloem J."/>
            <person name="Labutti K."/>
            <person name="Salamov A."/>
            <person name="Andreopoulos B."/>
            <person name="Baker S."/>
            <person name="Barry K."/>
            <person name="Bills G."/>
            <person name="Bluhm B."/>
            <person name="Cannon C."/>
            <person name="Castanera R."/>
            <person name="Culley D."/>
            <person name="Daum C."/>
            <person name="Ezra D."/>
            <person name="Gonzalez J."/>
            <person name="Henrissat B."/>
            <person name="Kuo A."/>
            <person name="Liang C."/>
            <person name="Lipzen A."/>
            <person name="Lutzoni F."/>
            <person name="Magnuson J."/>
            <person name="Mondo S."/>
            <person name="Nolan M."/>
            <person name="Ohm R."/>
            <person name="Pangilinan J."/>
            <person name="Park H.-J."/>
            <person name="Ramirez L."/>
            <person name="Alfaro M."/>
            <person name="Sun H."/>
            <person name="Tritt A."/>
            <person name="Yoshinaga Y."/>
            <person name="Zwiers L.-H."/>
            <person name="Turgeon B."/>
            <person name="Goodwin S."/>
            <person name="Spatafora J."/>
            <person name="Crous P."/>
            <person name="Grigoriev I."/>
        </authorList>
    </citation>
    <scope>NUCLEOTIDE SEQUENCE</scope>
    <source>
        <strain evidence="2">CBS 101060</strain>
    </source>
</reference>
<keyword evidence="1" id="KW-1133">Transmembrane helix</keyword>
<feature type="transmembrane region" description="Helical" evidence="1">
    <location>
        <begin position="23"/>
        <end position="43"/>
    </location>
</feature>
<dbReference type="Proteomes" id="UP000799429">
    <property type="component" value="Unassembled WGS sequence"/>
</dbReference>
<protein>
    <submittedName>
        <fullName evidence="2">Uncharacterized protein</fullName>
    </submittedName>
</protein>
<keyword evidence="1" id="KW-0812">Transmembrane</keyword>
<name>A0A9P4VS58_9PEZI</name>
<keyword evidence="1" id="KW-0472">Membrane</keyword>
<comment type="caution">
    <text evidence="2">The sequence shown here is derived from an EMBL/GenBank/DDBJ whole genome shotgun (WGS) entry which is preliminary data.</text>
</comment>
<dbReference type="EMBL" id="MU006091">
    <property type="protein sequence ID" value="KAF2841708.1"/>
    <property type="molecule type" value="Genomic_DNA"/>
</dbReference>
<keyword evidence="3" id="KW-1185">Reference proteome</keyword>